<evidence type="ECO:0000256" key="8">
    <source>
        <dbReference type="SAM" id="SignalP"/>
    </source>
</evidence>
<evidence type="ECO:0000313" key="10">
    <source>
        <dbReference type="Proteomes" id="UP000764045"/>
    </source>
</evidence>
<keyword evidence="10" id="KW-1185">Reference proteome</keyword>
<evidence type="ECO:0000256" key="2">
    <source>
        <dbReference type="ARBA" id="ARBA00007248"/>
    </source>
</evidence>
<dbReference type="EMBL" id="JACJJL010000003">
    <property type="protein sequence ID" value="MBM6660594.1"/>
    <property type="molecule type" value="Genomic_DNA"/>
</dbReference>
<evidence type="ECO:0000256" key="1">
    <source>
        <dbReference type="ARBA" id="ARBA00004442"/>
    </source>
</evidence>
<name>A0A939B3N9_9BACT</name>
<comment type="caution">
    <text evidence="9">The sequence shown here is derived from an EMBL/GenBank/DDBJ whole genome shotgun (WGS) entry which is preliminary data.</text>
</comment>
<keyword evidence="4" id="KW-0472">Membrane</keyword>
<proteinExistence type="inferred from homology"/>
<dbReference type="AlphaFoldDB" id="A0A939B3N9"/>
<evidence type="ECO:0000256" key="5">
    <source>
        <dbReference type="ARBA" id="ARBA00023139"/>
    </source>
</evidence>
<comment type="subcellular location">
    <subcellularLocation>
        <location evidence="1">Cell outer membrane</location>
    </subcellularLocation>
</comment>
<evidence type="ECO:0000256" key="3">
    <source>
        <dbReference type="ARBA" id="ARBA00022729"/>
    </source>
</evidence>
<dbReference type="Pfam" id="PF08842">
    <property type="entry name" value="Mfa2"/>
    <property type="match status" value="1"/>
</dbReference>
<feature type="chain" id="PRO_5037597455" evidence="8">
    <location>
        <begin position="20"/>
        <end position="366"/>
    </location>
</feature>
<dbReference type="InterPro" id="IPR014941">
    <property type="entry name" value="FimB/Mfa2/Mfa3"/>
</dbReference>
<keyword evidence="3 8" id="KW-0732">Signal</keyword>
<keyword evidence="7" id="KW-0449">Lipoprotein</keyword>
<keyword evidence="6" id="KW-0998">Cell outer membrane</keyword>
<reference evidence="9 10" key="1">
    <citation type="journal article" date="2021" name="Sci. Rep.">
        <title>The distribution of antibiotic resistance genes in chicken gut microbiota commensals.</title>
        <authorList>
            <person name="Juricova H."/>
            <person name="Matiasovicova J."/>
            <person name="Kubasova T."/>
            <person name="Cejkova D."/>
            <person name="Rychlik I."/>
        </authorList>
    </citation>
    <scope>NUCLEOTIDE SEQUENCE [LARGE SCALE GENOMIC DNA]</scope>
    <source>
        <strain evidence="9 10">An819</strain>
    </source>
</reference>
<evidence type="ECO:0000256" key="4">
    <source>
        <dbReference type="ARBA" id="ARBA00023136"/>
    </source>
</evidence>
<keyword evidence="5" id="KW-0564">Palmitate</keyword>
<evidence type="ECO:0000313" key="9">
    <source>
        <dbReference type="EMBL" id="MBM6660594.1"/>
    </source>
</evidence>
<sequence length="366" mass="41779">MRYLKTRLMAWLWLPLASAAVVSSCDMMHEDRDDCPMGLYLSFRYDYNLERADMFGDHVGAVDVYVFDDEGYYVTTLSDANQGPVRPLAELGYTLHANLEPGKYKFVVLAGQDDYATQMAGNRARFVRSDLHQGDSMSVLDVRLETAGTRQGDVLLVDNHGLPLDTLWHGMELEPVEVFAEKPTYHTISLMRDTKKINVTLRELDDPSKMDVANYDMTITDRNRRLMWNNAVDETQAVAYTPHAVWNTDDRAPAFDPDGNQLDGVGHIAHADFMTSRIMYHEDPADDGVLSVTNKLTGVEVIRVNLPDLLCRLRTSEDVYRYSPQEFLDRGYDYQLDFYLKGDRLAYVNISISVLGWSQRVQFEDL</sequence>
<dbReference type="GO" id="GO:0009279">
    <property type="term" value="C:cell outer membrane"/>
    <property type="evidence" value="ECO:0007669"/>
    <property type="project" value="UniProtKB-SubCell"/>
</dbReference>
<dbReference type="Gene3D" id="2.60.40.2090">
    <property type="match status" value="1"/>
</dbReference>
<dbReference type="PROSITE" id="PS51257">
    <property type="entry name" value="PROKAR_LIPOPROTEIN"/>
    <property type="match status" value="1"/>
</dbReference>
<accession>A0A939B3N9</accession>
<organism evidence="9 10">
    <name type="scientific">Marseilla massiliensis</name>
    <dbReference type="NCBI Taxonomy" id="1841864"/>
    <lineage>
        <taxon>Bacteria</taxon>
        <taxon>Pseudomonadati</taxon>
        <taxon>Bacteroidota</taxon>
        <taxon>Bacteroidia</taxon>
        <taxon>Bacteroidales</taxon>
        <taxon>Prevotellaceae</taxon>
        <taxon>Marseilla</taxon>
    </lineage>
</organism>
<dbReference type="Gene3D" id="2.60.40.2100">
    <property type="match status" value="1"/>
</dbReference>
<feature type="signal peptide" evidence="8">
    <location>
        <begin position="1"/>
        <end position="19"/>
    </location>
</feature>
<evidence type="ECO:0000256" key="7">
    <source>
        <dbReference type="ARBA" id="ARBA00023288"/>
    </source>
</evidence>
<gene>
    <name evidence="9" type="ORF">H6B30_02300</name>
</gene>
<comment type="similarity">
    <text evidence="2">Belongs to the bacteroidetes fimbrillin superfamily. FimB/Mfa2 family.</text>
</comment>
<dbReference type="Proteomes" id="UP000764045">
    <property type="component" value="Unassembled WGS sequence"/>
</dbReference>
<dbReference type="RefSeq" id="WP_205107507.1">
    <property type="nucleotide sequence ID" value="NZ_JACJJL010000003.1"/>
</dbReference>
<protein>
    <submittedName>
        <fullName evidence="9">FimB/Mfa2 family fimbrial subunit</fullName>
    </submittedName>
</protein>
<evidence type="ECO:0000256" key="6">
    <source>
        <dbReference type="ARBA" id="ARBA00023237"/>
    </source>
</evidence>